<proteinExistence type="predicted"/>
<dbReference type="OrthoDB" id="10493071at2759"/>
<feature type="signal peptide" evidence="2">
    <location>
        <begin position="1"/>
        <end position="19"/>
    </location>
</feature>
<feature type="region of interest" description="Disordered" evidence="1">
    <location>
        <begin position="28"/>
        <end position="67"/>
    </location>
</feature>
<dbReference type="EMBL" id="JRKL02000561">
    <property type="protein sequence ID" value="KAF3970188.1"/>
    <property type="molecule type" value="Genomic_DNA"/>
</dbReference>
<accession>A0A8J4RQ35</accession>
<name>A0A8J4RQ35_9ROSI</name>
<sequence>MRFIALALVLLLMVGTCMATTHRTLMAEVEQQQPEKGQNGEDEGQATIPQLASSSSKSAKSKKKSVLHGLKKKDLISLLKEPLQDDEDDLDNESKTSSEASVANDDNPYYSYDGSLFGHDLIVSSDLFEV</sequence>
<keyword evidence="4" id="KW-1185">Reference proteome</keyword>
<evidence type="ECO:0000313" key="4">
    <source>
        <dbReference type="Proteomes" id="UP000737018"/>
    </source>
</evidence>
<dbReference type="Proteomes" id="UP000737018">
    <property type="component" value="Unassembled WGS sequence"/>
</dbReference>
<evidence type="ECO:0000256" key="1">
    <source>
        <dbReference type="SAM" id="MobiDB-lite"/>
    </source>
</evidence>
<evidence type="ECO:0000256" key="2">
    <source>
        <dbReference type="SAM" id="SignalP"/>
    </source>
</evidence>
<protein>
    <submittedName>
        <fullName evidence="3">Uncharacterized protein</fullName>
    </submittedName>
</protein>
<comment type="caution">
    <text evidence="3">The sequence shown here is derived from an EMBL/GenBank/DDBJ whole genome shotgun (WGS) entry which is preliminary data.</text>
</comment>
<evidence type="ECO:0000313" key="3">
    <source>
        <dbReference type="EMBL" id="KAF3970188.1"/>
    </source>
</evidence>
<feature type="region of interest" description="Disordered" evidence="1">
    <location>
        <begin position="81"/>
        <end position="108"/>
    </location>
</feature>
<dbReference type="AlphaFoldDB" id="A0A8J4RQ35"/>
<reference evidence="3" key="1">
    <citation type="submission" date="2020-03" db="EMBL/GenBank/DDBJ databases">
        <title>Castanea mollissima Vanexum genome sequencing.</title>
        <authorList>
            <person name="Staton M."/>
        </authorList>
    </citation>
    <scope>NUCLEOTIDE SEQUENCE</scope>
    <source>
        <tissue evidence="3">Leaf</tissue>
    </source>
</reference>
<gene>
    <name evidence="3" type="ORF">CMV_006090</name>
</gene>
<keyword evidence="2" id="KW-0732">Signal</keyword>
<feature type="chain" id="PRO_5035155085" evidence="2">
    <location>
        <begin position="20"/>
        <end position="130"/>
    </location>
</feature>
<organism evidence="3 4">
    <name type="scientific">Castanea mollissima</name>
    <name type="common">Chinese chestnut</name>
    <dbReference type="NCBI Taxonomy" id="60419"/>
    <lineage>
        <taxon>Eukaryota</taxon>
        <taxon>Viridiplantae</taxon>
        <taxon>Streptophyta</taxon>
        <taxon>Embryophyta</taxon>
        <taxon>Tracheophyta</taxon>
        <taxon>Spermatophyta</taxon>
        <taxon>Magnoliopsida</taxon>
        <taxon>eudicotyledons</taxon>
        <taxon>Gunneridae</taxon>
        <taxon>Pentapetalae</taxon>
        <taxon>rosids</taxon>
        <taxon>fabids</taxon>
        <taxon>Fagales</taxon>
        <taxon>Fagaceae</taxon>
        <taxon>Castanea</taxon>
    </lineage>
</organism>